<dbReference type="HAMAP" id="MF_00923">
    <property type="entry name" value="OM_assembly_BamB"/>
    <property type="match status" value="1"/>
</dbReference>
<dbReference type="PANTHER" id="PTHR34512:SF30">
    <property type="entry name" value="OUTER MEMBRANE PROTEIN ASSEMBLY FACTOR BAMB"/>
    <property type="match status" value="1"/>
</dbReference>
<feature type="chain" id="PRO_5022277184" description="Outer membrane protein assembly factor BamB" evidence="5">
    <location>
        <begin position="20"/>
        <end position="380"/>
    </location>
</feature>
<dbReference type="GO" id="GO:0009279">
    <property type="term" value="C:cell outer membrane"/>
    <property type="evidence" value="ECO:0007669"/>
    <property type="project" value="UniProtKB-SubCell"/>
</dbReference>
<comment type="function">
    <text evidence="4">Part of the outer membrane protein assembly complex, which is involved in assembly and insertion of beta-barrel proteins into the outer membrane.</text>
</comment>
<keyword evidence="3 4" id="KW-0998">Cell outer membrane</keyword>
<evidence type="ECO:0000256" key="1">
    <source>
        <dbReference type="ARBA" id="ARBA00022729"/>
    </source>
</evidence>
<dbReference type="PROSITE" id="PS51257">
    <property type="entry name" value="PROKAR_LIPOPROTEIN"/>
    <property type="match status" value="1"/>
</dbReference>
<dbReference type="Proteomes" id="UP000315889">
    <property type="component" value="Unassembled WGS sequence"/>
</dbReference>
<dbReference type="GO" id="GO:0043165">
    <property type="term" value="P:Gram-negative-bacterium-type cell outer membrane assembly"/>
    <property type="evidence" value="ECO:0007669"/>
    <property type="project" value="UniProtKB-UniRule"/>
</dbReference>
<dbReference type="GO" id="GO:0051205">
    <property type="term" value="P:protein insertion into membrane"/>
    <property type="evidence" value="ECO:0007669"/>
    <property type="project" value="UniProtKB-UniRule"/>
</dbReference>
<feature type="signal peptide" evidence="5">
    <location>
        <begin position="1"/>
        <end position="19"/>
    </location>
</feature>
<comment type="caution">
    <text evidence="7">The sequence shown here is derived from an EMBL/GenBank/DDBJ whole genome shotgun (WGS) entry which is preliminary data.</text>
</comment>
<evidence type="ECO:0000256" key="3">
    <source>
        <dbReference type="ARBA" id="ARBA00023237"/>
    </source>
</evidence>
<keyword evidence="4" id="KW-0449">Lipoprotein</keyword>
<comment type="subcellular location">
    <subcellularLocation>
        <location evidence="4">Cell outer membrane</location>
        <topology evidence="4">Lipid-anchor</topology>
    </subcellularLocation>
</comment>
<dbReference type="Pfam" id="PF13360">
    <property type="entry name" value="PQQ_2"/>
    <property type="match status" value="1"/>
</dbReference>
<keyword evidence="4" id="KW-0564">Palmitate</keyword>
<evidence type="ECO:0000313" key="7">
    <source>
        <dbReference type="EMBL" id="RZO21159.1"/>
    </source>
</evidence>
<evidence type="ECO:0000256" key="5">
    <source>
        <dbReference type="SAM" id="SignalP"/>
    </source>
</evidence>
<dbReference type="NCBIfam" id="TIGR03300">
    <property type="entry name" value="assembly_YfgL"/>
    <property type="match status" value="1"/>
</dbReference>
<keyword evidence="2 4" id="KW-0472">Membrane</keyword>
<keyword evidence="1 4" id="KW-0732">Signal</keyword>
<name>A0A520MIW5_9GAMM</name>
<dbReference type="SUPFAM" id="SSF50998">
    <property type="entry name" value="Quinoprotein alcohol dehydrogenase-like"/>
    <property type="match status" value="1"/>
</dbReference>
<evidence type="ECO:0000256" key="2">
    <source>
        <dbReference type="ARBA" id="ARBA00023136"/>
    </source>
</evidence>
<evidence type="ECO:0000259" key="6">
    <source>
        <dbReference type="Pfam" id="PF13360"/>
    </source>
</evidence>
<dbReference type="AlphaFoldDB" id="A0A520MIW5"/>
<dbReference type="InterPro" id="IPR011047">
    <property type="entry name" value="Quinoprotein_ADH-like_sf"/>
</dbReference>
<gene>
    <name evidence="4 7" type="primary">bamB</name>
    <name evidence="7" type="ORF">EVB03_02755</name>
</gene>
<dbReference type="PANTHER" id="PTHR34512">
    <property type="entry name" value="CELL SURFACE PROTEIN"/>
    <property type="match status" value="1"/>
</dbReference>
<feature type="domain" description="Pyrrolo-quinoline quinone repeat" evidence="6">
    <location>
        <begin position="75"/>
        <end position="306"/>
    </location>
</feature>
<organism evidence="7 8">
    <name type="scientific">SAR92 clade bacterium</name>
    <dbReference type="NCBI Taxonomy" id="2315479"/>
    <lineage>
        <taxon>Bacteria</taxon>
        <taxon>Pseudomonadati</taxon>
        <taxon>Pseudomonadota</taxon>
        <taxon>Gammaproteobacteria</taxon>
        <taxon>Cellvibrionales</taxon>
        <taxon>Porticoccaceae</taxon>
        <taxon>SAR92 clade</taxon>
    </lineage>
</organism>
<dbReference type="Gene3D" id="2.130.10.10">
    <property type="entry name" value="YVTN repeat-like/Quinoprotein amine dehydrogenase"/>
    <property type="match status" value="1"/>
</dbReference>
<evidence type="ECO:0000313" key="8">
    <source>
        <dbReference type="Proteomes" id="UP000315889"/>
    </source>
</evidence>
<sequence length="380" mass="40122">MKKLSLLFGVLLLSGCSWFSDEEDAAITPAELVDFNSEVSVKRSWSKKVGSGTKNYLVSLRPTASSDTIFAADYEGQVMALNPSNGQTNWQVDLETMISGGVGYGASMVMVGTIEGVVYALDASDGSVIWTSQVSSEVLSSPKTNGKIVVVHSIDNQMVALDAETGEELWKHDGDAPILSVRGTSESIVTSNMVISGFDSGKLIAFNGDNGSIIWETRVALPKGKTELERMVDIDGEPLLVGDVIYAASYQGRIGAVSRGTGRNLWSQDTSSHHAPAHRAGQIFVSGGEDAIQAFRAGNGQAIWTNDQLFLRRITGPAVLGGTIAVADAEGYLHLLDPADGHFVGRIKVDGSGVGAPLLSVGDSLIVQANNGSLSAYKIQ</sequence>
<comment type="subunit">
    <text evidence="4">Part of the Bam complex.</text>
</comment>
<dbReference type="InterPro" id="IPR002372">
    <property type="entry name" value="PQQ_rpt_dom"/>
</dbReference>
<dbReference type="SMART" id="SM00564">
    <property type="entry name" value="PQQ"/>
    <property type="match status" value="6"/>
</dbReference>
<evidence type="ECO:0000256" key="4">
    <source>
        <dbReference type="HAMAP-Rule" id="MF_00923"/>
    </source>
</evidence>
<dbReference type="InterPro" id="IPR018391">
    <property type="entry name" value="PQQ_b-propeller_rpt"/>
</dbReference>
<dbReference type="EMBL" id="SHBP01000002">
    <property type="protein sequence ID" value="RZO21159.1"/>
    <property type="molecule type" value="Genomic_DNA"/>
</dbReference>
<reference evidence="7 8" key="1">
    <citation type="submission" date="2019-02" db="EMBL/GenBank/DDBJ databases">
        <title>Prokaryotic population dynamics and viral predation in marine succession experiment using metagenomics: the confinement effect.</title>
        <authorList>
            <person name="Haro-Moreno J.M."/>
            <person name="Rodriguez-Valera F."/>
            <person name="Lopez-Perez M."/>
        </authorList>
    </citation>
    <scope>NUCLEOTIDE SEQUENCE [LARGE SCALE GENOMIC DNA]</scope>
    <source>
        <strain evidence="7">MED-G170</strain>
    </source>
</reference>
<protein>
    <recommendedName>
        <fullName evidence="4">Outer membrane protein assembly factor BamB</fullName>
    </recommendedName>
</protein>
<dbReference type="InterPro" id="IPR017687">
    <property type="entry name" value="BamB"/>
</dbReference>
<comment type="similarity">
    <text evidence="4">Belongs to the BamB family.</text>
</comment>
<accession>A0A520MIW5</accession>
<dbReference type="InterPro" id="IPR015943">
    <property type="entry name" value="WD40/YVTN_repeat-like_dom_sf"/>
</dbReference>
<proteinExistence type="inferred from homology"/>